<evidence type="ECO:0000256" key="2">
    <source>
        <dbReference type="SAM" id="SignalP"/>
    </source>
</evidence>
<accession>A0A1C9W759</accession>
<evidence type="ECO:0000256" key="1">
    <source>
        <dbReference type="SAM" id="MobiDB-lite"/>
    </source>
</evidence>
<gene>
    <name evidence="3" type="ORF">AUP74_01549</name>
</gene>
<dbReference type="Proteomes" id="UP000095672">
    <property type="component" value="Chromosome"/>
</dbReference>
<name>A0A1C9W759_9GAMM</name>
<evidence type="ECO:0008006" key="5">
    <source>
        <dbReference type="Google" id="ProtNLM"/>
    </source>
</evidence>
<dbReference type="KEGG" id="micc:AUP74_01549"/>
<proteinExistence type="predicted"/>
<reference evidence="4" key="1">
    <citation type="submission" date="2016-01" db="EMBL/GenBank/DDBJ databases">
        <title>Complete genome sequence of Microbulbifer sp. CCB-MM1, a halophile isolated from Matang Mangrove Forest, Perak.</title>
        <authorList>
            <person name="Moh T.H."/>
            <person name="Dinesh B."/>
            <person name="Lau N.-S."/>
            <person name="Go F."/>
            <person name="Alexander Chong S.-C."/>
        </authorList>
    </citation>
    <scope>NUCLEOTIDE SEQUENCE [LARGE SCALE GENOMIC DNA]</scope>
    <source>
        <strain evidence="4">CCB-MM1</strain>
    </source>
</reference>
<sequence precursor="true">MRIRAATIAMTACLGAAAASEASETLEVLITTPEGQRYQAQQEFEGTFEAYDSGAITGPSAVREYSAIRCDSAWGAIKYRVPLASGPGYQLEAEGEKLRLRLVEHSVLSEDVNIAAMEVHCFDSGPKPVMNALGEVILQRGSAQTQTLQLANGYLVEFRYEPDGSGGKLATGKGETVSDGASQQADSGLPASDEG</sequence>
<dbReference type="OrthoDB" id="5738266at2"/>
<dbReference type="STRING" id="1769779.AUP74_01549"/>
<feature type="signal peptide" evidence="2">
    <location>
        <begin position="1"/>
        <end position="18"/>
    </location>
</feature>
<dbReference type="EMBL" id="CP014143">
    <property type="protein sequence ID" value="AOS96985.1"/>
    <property type="molecule type" value="Genomic_DNA"/>
</dbReference>
<dbReference type="AlphaFoldDB" id="A0A1C9W759"/>
<keyword evidence="4" id="KW-1185">Reference proteome</keyword>
<dbReference type="RefSeq" id="WP_069947062.1">
    <property type="nucleotide sequence ID" value="NZ_CP014143.1"/>
</dbReference>
<protein>
    <recommendedName>
        <fullName evidence="5">Lipoprotein</fullName>
    </recommendedName>
</protein>
<feature type="chain" id="PRO_5008895512" description="Lipoprotein" evidence="2">
    <location>
        <begin position="19"/>
        <end position="195"/>
    </location>
</feature>
<keyword evidence="2" id="KW-0732">Signal</keyword>
<evidence type="ECO:0000313" key="3">
    <source>
        <dbReference type="EMBL" id="AOS96985.1"/>
    </source>
</evidence>
<feature type="region of interest" description="Disordered" evidence="1">
    <location>
        <begin position="164"/>
        <end position="195"/>
    </location>
</feature>
<organism evidence="3 4">
    <name type="scientific">Microbulbifer aggregans</name>
    <dbReference type="NCBI Taxonomy" id="1769779"/>
    <lineage>
        <taxon>Bacteria</taxon>
        <taxon>Pseudomonadati</taxon>
        <taxon>Pseudomonadota</taxon>
        <taxon>Gammaproteobacteria</taxon>
        <taxon>Cellvibrionales</taxon>
        <taxon>Microbulbiferaceae</taxon>
        <taxon>Microbulbifer</taxon>
    </lineage>
</organism>
<evidence type="ECO:0000313" key="4">
    <source>
        <dbReference type="Proteomes" id="UP000095672"/>
    </source>
</evidence>